<proteinExistence type="predicted"/>
<dbReference type="Proteomes" id="UP000499080">
    <property type="component" value="Unassembled WGS sequence"/>
</dbReference>
<evidence type="ECO:0008006" key="3">
    <source>
        <dbReference type="Google" id="ProtNLM"/>
    </source>
</evidence>
<dbReference type="AlphaFoldDB" id="A0A4Y2KDX4"/>
<reference evidence="1 2" key="1">
    <citation type="journal article" date="2019" name="Sci. Rep.">
        <title>Orb-weaving spider Araneus ventricosus genome elucidates the spidroin gene catalogue.</title>
        <authorList>
            <person name="Kono N."/>
            <person name="Nakamura H."/>
            <person name="Ohtoshi R."/>
            <person name="Moran D.A.P."/>
            <person name="Shinohara A."/>
            <person name="Yoshida Y."/>
            <person name="Fujiwara M."/>
            <person name="Mori M."/>
            <person name="Tomita M."/>
            <person name="Arakawa K."/>
        </authorList>
    </citation>
    <scope>NUCLEOTIDE SEQUENCE [LARGE SCALE GENOMIC DNA]</scope>
</reference>
<dbReference type="EMBL" id="BGPR01004521">
    <property type="protein sequence ID" value="GBN00495.1"/>
    <property type="molecule type" value="Genomic_DNA"/>
</dbReference>
<evidence type="ECO:0000313" key="2">
    <source>
        <dbReference type="Proteomes" id="UP000499080"/>
    </source>
</evidence>
<organism evidence="1 2">
    <name type="scientific">Araneus ventricosus</name>
    <name type="common">Orbweaver spider</name>
    <name type="synonym">Epeira ventricosa</name>
    <dbReference type="NCBI Taxonomy" id="182803"/>
    <lineage>
        <taxon>Eukaryota</taxon>
        <taxon>Metazoa</taxon>
        <taxon>Ecdysozoa</taxon>
        <taxon>Arthropoda</taxon>
        <taxon>Chelicerata</taxon>
        <taxon>Arachnida</taxon>
        <taxon>Araneae</taxon>
        <taxon>Araneomorphae</taxon>
        <taxon>Entelegynae</taxon>
        <taxon>Araneoidea</taxon>
        <taxon>Araneidae</taxon>
        <taxon>Araneus</taxon>
    </lineage>
</organism>
<gene>
    <name evidence="1" type="ORF">AVEN_238344_1</name>
</gene>
<evidence type="ECO:0000313" key="1">
    <source>
        <dbReference type="EMBL" id="GBN00495.1"/>
    </source>
</evidence>
<accession>A0A4Y2KDX4</accession>
<sequence length="152" mass="17504">MPLTLSSRKSFPYNCEFKMFELKTALSQAHDSSRGSDGITYNMLRHLDAVSLSNLLYLFNRVWIEQSFQRQWQEVAAIPILKPDKDPANPLHYRLIALTSVLRKTLERMVNARLVFELRKKGCIPPLQSGFCRGQSQHRPSRNTNSQCFCAS</sequence>
<name>A0A4Y2KDX4_ARAVE</name>
<dbReference type="PANTHER" id="PTHR19446">
    <property type="entry name" value="REVERSE TRANSCRIPTASES"/>
    <property type="match status" value="1"/>
</dbReference>
<keyword evidence="2" id="KW-1185">Reference proteome</keyword>
<protein>
    <recommendedName>
        <fullName evidence="3">Reverse transcriptase domain-containing protein</fullName>
    </recommendedName>
</protein>
<comment type="caution">
    <text evidence="1">The sequence shown here is derived from an EMBL/GenBank/DDBJ whole genome shotgun (WGS) entry which is preliminary data.</text>
</comment>